<dbReference type="InterPro" id="IPR038490">
    <property type="entry name" value="Gingipain_propep_sf"/>
</dbReference>
<dbReference type="InterPro" id="IPR029031">
    <property type="entry name" value="Gingipain_N_sf"/>
</dbReference>
<evidence type="ECO:0000313" key="5">
    <source>
        <dbReference type="Proteomes" id="UP000051717"/>
    </source>
</evidence>
<accession>A0A0S8G332</accession>
<dbReference type="SUPFAM" id="SSF52129">
    <property type="entry name" value="Caspase-like"/>
    <property type="match status" value="1"/>
</dbReference>
<feature type="domain" description="Gingipain propeptide" evidence="3">
    <location>
        <begin position="60"/>
        <end position="230"/>
    </location>
</feature>
<sequence>MWRRRYDQVLALSILATMLCMALPADGAWMRLEANAEAGPARVAVTEADRCRMSVAVSIPGVERQQTEREGIAYTTVGIPGAGETGEVGRPSLPAITRLVAIPARGGVEVHAHAVDSLILEDVDIPPAEDPRLDGPSAGDDEALTFDETVYGRDALYPASLAELGPPAIMRDLRLVQVVIYPVRYNPARRELHVYQNVEIEIEFTDDGSNEKTLVRRRPSAGFEDLYRSLVLNYDELGRDSDGVERGSYLIITHDQFVEEITPLAEWKERKGWDVVVTKLSEIDPSPSSADIKNYISDAYFTWEIPPEYVLLVGDNYMGSIGQFPTFSHQGDCTDLPYALLEGNDYFPEVLIGRMSVDSENEANIVVAKTLGYERDPYMGSTSWYRRGLVVAATYAYSCKTTKLYVKEKMLEYGFEYVDEVWCPPTWSSGPIKTSINNGVGYVNYRGFADAYGWSSPSFTVSDIASLTNGWKLPVMTSIICDTGDFANSIDPCFGEAWIRYGTTSNPKGGPVFVGPSDLYTHTKWNNAIDAGIYRGIFDEGLMEFAQAVLRGKIELYNNFPSIIYPGGTVEHYFHIYNVLGDPELNLWTAAPEGLTVDHAASIPLGKNYLSVDVVAGSAPGEGALICLYKEDEIFSREYADADGSAAITFDPVTTGDLWVTVTRVNGKPYLGIVSINQASLFVGYVAHAIDDDNVGGSQGNGDGYVNPGETIEMPVGLRNWGTQTASSVTGYLTSDDPWVTITDGEEQFGTIGPGSTVPSQEDFDFQVSTACTSGHLLQFVLRAHTGGQDYYTVIEIPVRSPDLVYS</sequence>
<dbReference type="InterPro" id="IPR012600">
    <property type="entry name" value="Propeptide_C25"/>
</dbReference>
<comment type="caution">
    <text evidence="4">The sequence shown here is derived from an EMBL/GenBank/DDBJ whole genome shotgun (WGS) entry which is preliminary data.</text>
</comment>
<evidence type="ECO:0000256" key="1">
    <source>
        <dbReference type="ARBA" id="ARBA00022729"/>
    </source>
</evidence>
<organism evidence="4 5">
    <name type="scientific">candidate division TA06 bacterium SM23_40</name>
    <dbReference type="NCBI Taxonomy" id="1703774"/>
    <lineage>
        <taxon>Bacteria</taxon>
        <taxon>Bacteria division TA06</taxon>
    </lineage>
</organism>
<dbReference type="InterPro" id="IPR029030">
    <property type="entry name" value="Caspase-like_dom_sf"/>
</dbReference>
<dbReference type="Proteomes" id="UP000051717">
    <property type="component" value="Unassembled WGS sequence"/>
</dbReference>
<keyword evidence="1" id="KW-0732">Signal</keyword>
<dbReference type="InterPro" id="IPR001769">
    <property type="entry name" value="Gingipain"/>
</dbReference>
<dbReference type="Gene3D" id="2.60.40.3800">
    <property type="match status" value="1"/>
</dbReference>
<feature type="domain" description="Gingipain" evidence="2">
    <location>
        <begin position="249"/>
        <end position="587"/>
    </location>
</feature>
<dbReference type="Gene3D" id="2.60.40.10">
    <property type="entry name" value="Immunoglobulins"/>
    <property type="match status" value="1"/>
</dbReference>
<evidence type="ECO:0000259" key="2">
    <source>
        <dbReference type="Pfam" id="PF01364"/>
    </source>
</evidence>
<dbReference type="Gene3D" id="3.40.50.10390">
    <property type="entry name" value="Gingipain r, domain 1"/>
    <property type="match status" value="1"/>
</dbReference>
<evidence type="ECO:0008006" key="6">
    <source>
        <dbReference type="Google" id="ProtNLM"/>
    </source>
</evidence>
<protein>
    <recommendedName>
        <fullName evidence="6">Gingipain domain-containing protein</fullName>
    </recommendedName>
</protein>
<proteinExistence type="predicted"/>
<dbReference type="GO" id="GO:0004197">
    <property type="term" value="F:cysteine-type endopeptidase activity"/>
    <property type="evidence" value="ECO:0007669"/>
    <property type="project" value="InterPro"/>
</dbReference>
<name>A0A0S8G332_UNCT6</name>
<dbReference type="InterPro" id="IPR013783">
    <property type="entry name" value="Ig-like_fold"/>
</dbReference>
<evidence type="ECO:0000313" key="4">
    <source>
        <dbReference type="EMBL" id="KPK66317.1"/>
    </source>
</evidence>
<reference evidence="4 5" key="1">
    <citation type="journal article" date="2015" name="Microbiome">
        <title>Genomic resolution of linkages in carbon, nitrogen, and sulfur cycling among widespread estuary sediment bacteria.</title>
        <authorList>
            <person name="Baker B.J."/>
            <person name="Lazar C.S."/>
            <person name="Teske A.P."/>
            <person name="Dick G.J."/>
        </authorList>
    </citation>
    <scope>NUCLEOTIDE SEQUENCE [LARGE SCALE GENOMIC DNA]</scope>
    <source>
        <strain evidence="4">SM23_40</strain>
    </source>
</reference>
<dbReference type="AlphaFoldDB" id="A0A0S8G332"/>
<gene>
    <name evidence="4" type="ORF">AMJ82_11900</name>
</gene>
<dbReference type="Gene3D" id="3.40.50.1460">
    <property type="match status" value="1"/>
</dbReference>
<dbReference type="Pfam" id="PF01364">
    <property type="entry name" value="Peptidase_C25"/>
    <property type="match status" value="1"/>
</dbReference>
<dbReference type="GO" id="GO:0006508">
    <property type="term" value="P:proteolysis"/>
    <property type="evidence" value="ECO:0007669"/>
    <property type="project" value="InterPro"/>
</dbReference>
<evidence type="ECO:0000259" key="3">
    <source>
        <dbReference type="Pfam" id="PF08126"/>
    </source>
</evidence>
<dbReference type="Pfam" id="PF08126">
    <property type="entry name" value="Propeptide_C25"/>
    <property type="match status" value="1"/>
</dbReference>
<feature type="non-terminal residue" evidence="4">
    <location>
        <position position="807"/>
    </location>
</feature>
<dbReference type="EMBL" id="LJUI01000169">
    <property type="protein sequence ID" value="KPK66317.1"/>
    <property type="molecule type" value="Genomic_DNA"/>
</dbReference>